<dbReference type="Pfam" id="PF05960">
    <property type="entry name" value="DUF885"/>
    <property type="match status" value="1"/>
</dbReference>
<gene>
    <name evidence="2" type="ORF">GCM10008942_35460</name>
</gene>
<dbReference type="PANTHER" id="PTHR33361:SF2">
    <property type="entry name" value="DUF885 DOMAIN-CONTAINING PROTEIN"/>
    <property type="match status" value="1"/>
</dbReference>
<accession>A0ABN1F6V2</accession>
<dbReference type="InterPro" id="IPR010281">
    <property type="entry name" value="DUF885"/>
</dbReference>
<keyword evidence="1" id="KW-0732">Signal</keyword>
<evidence type="ECO:0000313" key="2">
    <source>
        <dbReference type="EMBL" id="GAA0583413.1"/>
    </source>
</evidence>
<feature type="chain" id="PRO_5047280362" evidence="1">
    <location>
        <begin position="26"/>
        <end position="579"/>
    </location>
</feature>
<feature type="signal peptide" evidence="1">
    <location>
        <begin position="1"/>
        <end position="25"/>
    </location>
</feature>
<dbReference type="EMBL" id="BAAADD010000010">
    <property type="protein sequence ID" value="GAA0583413.1"/>
    <property type="molecule type" value="Genomic_DNA"/>
</dbReference>
<comment type="caution">
    <text evidence="2">The sequence shown here is derived from an EMBL/GenBank/DDBJ whole genome shotgun (WGS) entry which is preliminary data.</text>
</comment>
<proteinExistence type="predicted"/>
<keyword evidence="3" id="KW-1185">Reference proteome</keyword>
<name>A0ABN1F6V2_9PROT</name>
<organism evidence="2 3">
    <name type="scientific">Rhizomicrobium electricum</name>
    <dbReference type="NCBI Taxonomy" id="480070"/>
    <lineage>
        <taxon>Bacteria</taxon>
        <taxon>Pseudomonadati</taxon>
        <taxon>Pseudomonadota</taxon>
        <taxon>Alphaproteobacteria</taxon>
        <taxon>Micropepsales</taxon>
        <taxon>Micropepsaceae</taxon>
        <taxon>Rhizomicrobium</taxon>
    </lineage>
</organism>
<sequence length="579" mass="65379">MRAGIFATMVAVLAVAGAHAGSADADLRALYTNEWSWRIAEFADDENETRPVPARLPHVDPKAQDARLAHWQDVLAKLDKIPVAELSEKERVNAEVYRFQLRNLIAEQTFRGYEMPANSDSSFWGEFDYRARRAFRTEQDYRNWIAQIGELPRYFAENIANMRAGLKRGFTPPQVTLQGRGKAIHAVADAKPDATVFFEPFKQMPSAIPAAEQARLKAEALKVIAEKVQPAFVDLARFWDNEYVPHTRTTLAAYALPDGKAYYRQQILEYATVETSPDEIHRIGLAEVAKLRSEMETVMRETGFKGDFAAFLKFLRTDPQFYVTKPQDLLDRAAWVAKEFDGKASLFFGRLPRARFAIRPVPDDVAPFYTSGRGGPGLYLVNTYNLKARPLYSLPALTLHESAPGHAFQMPLAMEDTSLPDFRRQSYISAYGEGWALYSEWLGQEMGIYHTPYERFGMLSYQVWRAARLVVDTGLHAKGWSRDKAIAYFHDNTALPEHEIETEVDRYIAWPGQATSYYLGEMAIRAARARAEKALGPKFNIRAFHDAVLATGSVPLPVLDREVDAFIANGGKGPYPEME</sequence>
<dbReference type="RefSeq" id="WP_166937135.1">
    <property type="nucleotide sequence ID" value="NZ_BAAADD010000010.1"/>
</dbReference>
<dbReference type="PANTHER" id="PTHR33361">
    <property type="entry name" value="GLR0591 PROTEIN"/>
    <property type="match status" value="1"/>
</dbReference>
<evidence type="ECO:0000313" key="3">
    <source>
        <dbReference type="Proteomes" id="UP001499951"/>
    </source>
</evidence>
<protein>
    <submittedName>
        <fullName evidence="2">DUF885 family protein</fullName>
    </submittedName>
</protein>
<evidence type="ECO:0000256" key="1">
    <source>
        <dbReference type="SAM" id="SignalP"/>
    </source>
</evidence>
<reference evidence="2 3" key="1">
    <citation type="journal article" date="2019" name="Int. J. Syst. Evol. Microbiol.">
        <title>The Global Catalogue of Microorganisms (GCM) 10K type strain sequencing project: providing services to taxonomists for standard genome sequencing and annotation.</title>
        <authorList>
            <consortium name="The Broad Institute Genomics Platform"/>
            <consortium name="The Broad Institute Genome Sequencing Center for Infectious Disease"/>
            <person name="Wu L."/>
            <person name="Ma J."/>
        </authorList>
    </citation>
    <scope>NUCLEOTIDE SEQUENCE [LARGE SCALE GENOMIC DNA]</scope>
    <source>
        <strain evidence="2 3">JCM 15089</strain>
    </source>
</reference>
<dbReference type="Proteomes" id="UP001499951">
    <property type="component" value="Unassembled WGS sequence"/>
</dbReference>